<dbReference type="STRING" id="566551.HMPREF0201_00076"/>
<dbReference type="HOGENOM" id="CLU_3150852_0_0_6"/>
<dbReference type="AlphaFoldDB" id="S3J559"/>
<dbReference type="EMBL" id="ATDT01000003">
    <property type="protein sequence ID" value="EPF20350.1"/>
    <property type="molecule type" value="Genomic_DNA"/>
</dbReference>
<protein>
    <submittedName>
        <fullName evidence="1">Uncharacterized protein</fullName>
    </submittedName>
</protein>
<accession>S3J559</accession>
<organism evidence="1 2">
    <name type="scientific">Cedecea davisae DSM 4568</name>
    <dbReference type="NCBI Taxonomy" id="566551"/>
    <lineage>
        <taxon>Bacteria</taxon>
        <taxon>Pseudomonadati</taxon>
        <taxon>Pseudomonadota</taxon>
        <taxon>Gammaproteobacteria</taxon>
        <taxon>Enterobacterales</taxon>
        <taxon>Enterobacteriaceae</taxon>
        <taxon>Cedecea</taxon>
    </lineage>
</organism>
<name>S3J559_9ENTR</name>
<gene>
    <name evidence="1" type="ORF">HMPREF0201_00076</name>
</gene>
<dbReference type="Proteomes" id="UP000014585">
    <property type="component" value="Unassembled WGS sequence"/>
</dbReference>
<evidence type="ECO:0000313" key="1">
    <source>
        <dbReference type="EMBL" id="EPF20350.1"/>
    </source>
</evidence>
<comment type="caution">
    <text evidence="1">The sequence shown here is derived from an EMBL/GenBank/DDBJ whole genome shotgun (WGS) entry which is preliminary data.</text>
</comment>
<evidence type="ECO:0000313" key="2">
    <source>
        <dbReference type="Proteomes" id="UP000014585"/>
    </source>
</evidence>
<reference evidence="1 2" key="1">
    <citation type="submission" date="2013-04" db="EMBL/GenBank/DDBJ databases">
        <authorList>
            <person name="Weinstock G."/>
            <person name="Sodergren E."/>
            <person name="Lobos E.A."/>
            <person name="Fulton L."/>
            <person name="Fulton R."/>
            <person name="Courtney L."/>
            <person name="Fronick C."/>
            <person name="O'Laughlin M."/>
            <person name="Godfrey J."/>
            <person name="Wilson R.M."/>
            <person name="Miner T."/>
            <person name="Farmer C."/>
            <person name="Delehaunty K."/>
            <person name="Cordes M."/>
            <person name="Minx P."/>
            <person name="Tomlinson C."/>
            <person name="Chen J."/>
            <person name="Wollam A."/>
            <person name="Pepin K.H."/>
            <person name="Palsikar V.B."/>
            <person name="Zhang X."/>
            <person name="Suruliraj S."/>
            <person name="Perna N.T."/>
            <person name="Plunkett G."/>
            <person name="Warren W."/>
            <person name="Mitreva M."/>
            <person name="Mardis E.R."/>
            <person name="Wilson R.K."/>
        </authorList>
    </citation>
    <scope>NUCLEOTIDE SEQUENCE [LARGE SCALE GENOMIC DNA]</scope>
    <source>
        <strain evidence="1 2">DSM 4568</strain>
    </source>
</reference>
<dbReference type="PATRIC" id="fig|566551.4.peg.68"/>
<proteinExistence type="predicted"/>
<sequence>MISSVFSDIKQIKPLYIRLRQVWSGCFIIRLRNLTTIKTNKIERENNA</sequence>